<feature type="domain" description="4Fe-4S ferredoxin-type" evidence="11">
    <location>
        <begin position="201"/>
        <end position="229"/>
    </location>
</feature>
<dbReference type="SUPFAM" id="SSF53706">
    <property type="entry name" value="Formate dehydrogenase/DMSO reductase, domains 1-3"/>
    <property type="match status" value="1"/>
</dbReference>
<protein>
    <submittedName>
        <fullName evidence="14">NAD-dependent formate dehydrogenase alpha subunit</fullName>
    </submittedName>
</protein>
<dbReference type="Pfam" id="PF10588">
    <property type="entry name" value="NADH-G_4Fe-4S_3"/>
    <property type="match status" value="1"/>
</dbReference>
<dbReference type="Pfam" id="PF12838">
    <property type="entry name" value="Fer4_7"/>
    <property type="match status" value="1"/>
</dbReference>
<dbReference type="Pfam" id="PF13510">
    <property type="entry name" value="Fer2_4"/>
    <property type="match status" value="1"/>
</dbReference>
<dbReference type="InterPro" id="IPR017896">
    <property type="entry name" value="4Fe4S_Fe-S-bd"/>
</dbReference>
<evidence type="ECO:0000256" key="1">
    <source>
        <dbReference type="ARBA" id="ARBA00005404"/>
    </source>
</evidence>
<dbReference type="Gene3D" id="2.40.40.20">
    <property type="match status" value="1"/>
</dbReference>
<keyword evidence="15" id="KW-1185">Reference proteome</keyword>
<dbReference type="EMBL" id="OZ026884">
    <property type="protein sequence ID" value="CAL1239067.1"/>
    <property type="molecule type" value="Genomic_DNA"/>
</dbReference>
<feature type="domain" description="2Fe-2S ferredoxin-type" evidence="10">
    <location>
        <begin position="17"/>
        <end position="95"/>
    </location>
</feature>
<feature type="domain" description="4Fe-4S Mo/W bis-MGD-type" evidence="12">
    <location>
        <begin position="236"/>
        <end position="292"/>
    </location>
</feature>
<dbReference type="PANTHER" id="PTHR43105:SF14">
    <property type="entry name" value="FORMATE DEHYDROGENASE H"/>
    <property type="match status" value="1"/>
</dbReference>
<dbReference type="SUPFAM" id="SSF54292">
    <property type="entry name" value="2Fe-2S ferredoxin-like"/>
    <property type="match status" value="1"/>
</dbReference>
<dbReference type="PROSITE" id="PS51839">
    <property type="entry name" value="4FE4S_HC3"/>
    <property type="match status" value="1"/>
</dbReference>
<name>A0ABP1C4C8_9GAMM</name>
<evidence type="ECO:0000259" key="11">
    <source>
        <dbReference type="PROSITE" id="PS51379"/>
    </source>
</evidence>
<dbReference type="CDD" id="cd02753">
    <property type="entry name" value="MopB_Formate-Dh-H"/>
    <property type="match status" value="1"/>
</dbReference>
<dbReference type="PROSITE" id="PS51669">
    <property type="entry name" value="4FE4S_MOW_BIS_MGD"/>
    <property type="match status" value="1"/>
</dbReference>
<dbReference type="PROSITE" id="PS00198">
    <property type="entry name" value="4FE4S_FER_1"/>
    <property type="match status" value="1"/>
</dbReference>
<evidence type="ECO:0000256" key="9">
    <source>
        <dbReference type="ARBA" id="ARBA00023014"/>
    </source>
</evidence>
<feature type="domain" description="4Fe-4S His(Cys)3-ligated-type" evidence="13">
    <location>
        <begin position="95"/>
        <end position="134"/>
    </location>
</feature>
<keyword evidence="7" id="KW-0560">Oxidoreductase</keyword>
<dbReference type="SUPFAM" id="SSF50692">
    <property type="entry name" value="ADC-like"/>
    <property type="match status" value="1"/>
</dbReference>
<evidence type="ECO:0000259" key="13">
    <source>
        <dbReference type="PROSITE" id="PS51839"/>
    </source>
</evidence>
<dbReference type="Gene3D" id="3.30.70.20">
    <property type="match status" value="1"/>
</dbReference>
<evidence type="ECO:0000256" key="7">
    <source>
        <dbReference type="ARBA" id="ARBA00023002"/>
    </source>
</evidence>
<dbReference type="Pfam" id="PF01568">
    <property type="entry name" value="Molydop_binding"/>
    <property type="match status" value="1"/>
</dbReference>
<evidence type="ECO:0000259" key="12">
    <source>
        <dbReference type="PROSITE" id="PS51669"/>
    </source>
</evidence>
<dbReference type="Gene3D" id="2.20.25.90">
    <property type="entry name" value="ADC-like domains"/>
    <property type="match status" value="1"/>
</dbReference>
<evidence type="ECO:0000256" key="8">
    <source>
        <dbReference type="ARBA" id="ARBA00023004"/>
    </source>
</evidence>
<dbReference type="Gene3D" id="3.40.228.10">
    <property type="entry name" value="Dimethylsulfoxide Reductase, domain 2"/>
    <property type="match status" value="1"/>
</dbReference>
<dbReference type="InterPro" id="IPR050123">
    <property type="entry name" value="Prok_molybdopt-oxidoreductase"/>
</dbReference>
<dbReference type="InterPro" id="IPR041924">
    <property type="entry name" value="Formate_Dh-H_N"/>
</dbReference>
<dbReference type="Proteomes" id="UP001497493">
    <property type="component" value="Chromosome"/>
</dbReference>
<evidence type="ECO:0000313" key="14">
    <source>
        <dbReference type="EMBL" id="CAL1239067.1"/>
    </source>
</evidence>
<gene>
    <name evidence="14" type="ORF">MECH1_V1_0291</name>
</gene>
<dbReference type="InterPro" id="IPR009010">
    <property type="entry name" value="Asp_de-COase-like_dom_sf"/>
</dbReference>
<dbReference type="Pfam" id="PF04879">
    <property type="entry name" value="Molybdop_Fe4S4"/>
    <property type="match status" value="1"/>
</dbReference>
<dbReference type="Pfam" id="PF00384">
    <property type="entry name" value="Molybdopterin"/>
    <property type="match status" value="1"/>
</dbReference>
<evidence type="ECO:0000313" key="15">
    <source>
        <dbReference type="Proteomes" id="UP001497493"/>
    </source>
</evidence>
<keyword evidence="6" id="KW-0677">Repeat</keyword>
<evidence type="ECO:0000259" key="10">
    <source>
        <dbReference type="PROSITE" id="PS51085"/>
    </source>
</evidence>
<dbReference type="Gene3D" id="3.40.50.740">
    <property type="match status" value="1"/>
</dbReference>
<keyword evidence="5" id="KW-0479">Metal-binding</keyword>
<dbReference type="CDD" id="cd00508">
    <property type="entry name" value="MopB_CT_Fdh-Nap-like"/>
    <property type="match status" value="1"/>
</dbReference>
<dbReference type="InterPro" id="IPR006657">
    <property type="entry name" value="MoPterin_dinucl-bd_dom"/>
</dbReference>
<dbReference type="InterPro" id="IPR019574">
    <property type="entry name" value="NADH_UbQ_OxRdtase_Gsu_4Fe4S-bd"/>
</dbReference>
<dbReference type="SUPFAM" id="SSF54862">
    <property type="entry name" value="4Fe-4S ferredoxins"/>
    <property type="match status" value="1"/>
</dbReference>
<dbReference type="InterPro" id="IPR036010">
    <property type="entry name" value="2Fe-2S_ferredoxin-like_sf"/>
</dbReference>
<dbReference type="PIRSF" id="PIRSF036643">
    <property type="entry name" value="FDH_alpha"/>
    <property type="match status" value="1"/>
</dbReference>
<reference evidence="14 15" key="1">
    <citation type="submission" date="2024-04" db="EMBL/GenBank/DDBJ databases">
        <authorList>
            <person name="Cremers G."/>
        </authorList>
    </citation>
    <scope>NUCLEOTIDE SEQUENCE [LARGE SCALE GENOMIC DNA]</scope>
    <source>
        <strain evidence="14">MeCH1-AG</strain>
    </source>
</reference>
<keyword evidence="4" id="KW-0001">2Fe-2S</keyword>
<keyword evidence="9" id="KW-0411">Iron-sulfur</keyword>
<dbReference type="InterPro" id="IPR006656">
    <property type="entry name" value="Mopterin_OxRdtase"/>
</dbReference>
<proteinExistence type="inferred from homology"/>
<keyword evidence="3" id="KW-0004">4Fe-4S</keyword>
<dbReference type="SMART" id="SM00929">
    <property type="entry name" value="NADH-G_4Fe-4S_3"/>
    <property type="match status" value="1"/>
</dbReference>
<dbReference type="InterPro" id="IPR006655">
    <property type="entry name" value="Mopterin_OxRdtase_prok_CS"/>
</dbReference>
<dbReference type="PROSITE" id="PS00932">
    <property type="entry name" value="MOLYBDOPTERIN_PROK_3"/>
    <property type="match status" value="1"/>
</dbReference>
<evidence type="ECO:0000256" key="5">
    <source>
        <dbReference type="ARBA" id="ARBA00022723"/>
    </source>
</evidence>
<dbReference type="InterPro" id="IPR017900">
    <property type="entry name" value="4Fe4S_Fe_S_CS"/>
</dbReference>
<keyword evidence="8" id="KW-0408">Iron</keyword>
<evidence type="ECO:0000256" key="2">
    <source>
        <dbReference type="ARBA" id="ARBA00007023"/>
    </source>
</evidence>
<evidence type="ECO:0000256" key="4">
    <source>
        <dbReference type="ARBA" id="ARBA00022714"/>
    </source>
</evidence>
<comment type="similarity">
    <text evidence="1">Belongs to the complex I 75 kDa subunit family.</text>
</comment>
<organism evidence="14 15">
    <name type="scientific">Candidatus Methylocalor cossyra</name>
    <dbReference type="NCBI Taxonomy" id="3108543"/>
    <lineage>
        <taxon>Bacteria</taxon>
        <taxon>Pseudomonadati</taxon>
        <taxon>Pseudomonadota</taxon>
        <taxon>Gammaproteobacteria</taxon>
        <taxon>Methylococcales</taxon>
        <taxon>Methylococcaceae</taxon>
        <taxon>Candidatus Methylocalor</taxon>
    </lineage>
</organism>
<dbReference type="InterPro" id="IPR006963">
    <property type="entry name" value="Mopterin_OxRdtase_4Fe-4S_dom"/>
</dbReference>
<evidence type="ECO:0000256" key="3">
    <source>
        <dbReference type="ARBA" id="ARBA00022485"/>
    </source>
</evidence>
<accession>A0ABP1C4C8</accession>
<evidence type="ECO:0000256" key="6">
    <source>
        <dbReference type="ARBA" id="ARBA00022737"/>
    </source>
</evidence>
<dbReference type="Gene3D" id="3.10.20.740">
    <property type="match status" value="1"/>
</dbReference>
<comment type="similarity">
    <text evidence="2">In the C-terminal section; belongs to the prokaryotic molybdopterin-containing oxidoreductase family.</text>
</comment>
<dbReference type="NCBIfam" id="TIGR01591">
    <property type="entry name" value="Fdh-alpha"/>
    <property type="match status" value="1"/>
</dbReference>
<dbReference type="PANTHER" id="PTHR43105">
    <property type="entry name" value="RESPIRATORY NITRATE REDUCTASE"/>
    <property type="match status" value="1"/>
</dbReference>
<dbReference type="InterPro" id="IPR006478">
    <property type="entry name" value="Formate_DH_asu"/>
</dbReference>
<dbReference type="RefSeq" id="WP_348758659.1">
    <property type="nucleotide sequence ID" value="NZ_OZ026884.1"/>
</dbReference>
<feature type="domain" description="4Fe-4S ferredoxin-type" evidence="11">
    <location>
        <begin position="157"/>
        <end position="188"/>
    </location>
</feature>
<dbReference type="InterPro" id="IPR001041">
    <property type="entry name" value="2Fe-2S_ferredoxin-type"/>
</dbReference>
<sequence length="948" mass="103991">MALRDYDYGTPASGSTKLVTLEIDGFSVTVPEGTSILRAAASVGIQIPKLCATDSLEPFGSCRLCLVQIEGGRGLPASCTTPVAEGMKVCTQNERLAKVRRGVMELYISDHPLDCLTCAANGNCELQDMAGAVGLREVRYGFEGENHLKAEKDLSNPYFSFDPAKCIVCSRCIRACDEIQGTFALTLDGRGFASKVSPSQNQPFLESECVSCGACVQACPTATLMEKSVIEKGQPEHAIITTCAYCGVGCSFRAEMKGSEVVRMVPNKNGRANHGHSCVKGRFAFGYATHKDRITTPMIRKSIDEPWQVVSWEEAINYAASEFKRIQRQYGRYAVGALTSSRCTNEETYLVQKLVRAAFGNNNVDTCARVCHSPTGYGLKQTMGESAGTQDFDSVLKSDVILVIGANPTDGHPVFGSLMKRRLRQGAKLIVADPREIDLVKSPHIKADYHLKLRPGTNVALLNALAHVIVSEGLTNDAFVQARCEVPSYEKWKAFVREERNSPEALEVVTGVPAETVRAAARLYATGGNAAIYYGLGVTEHSQGSTAVIAIANLAMATGNIGREGVGVNPLRGQNNVQGSCDMGSFPHEFPGYRHVSDFQTRSQFESAWGVTLESEPGLRIPNMFAAALDGSFKGLYCEGEDIAQSDPDTQHVHAALRAMECVVVQDLFLNETAKFAHVFLPGASFLEKNGTFTNAERRISPVRRVMPPLAGYEDWEVTQMLSNAMGYPMNYTHASEIMDEIARLVPTFAGVSFAKLDQLGSVQWPCNEQAPEGTPVMHVDQFVRGKGRFMLTEYVPTQERTSSRYPLILTTGRILSQYNVGAQTRRTMNSIWHPEDRLEIHPHDAEQRGIRDGDWVGVKSRAGETVLRALITERVQPGVVYTTFHFPESGANVITTDNSDWATNCPEYKVTAVQVTKVNEPSEWQRRYREFTEEQLELLARRTAAAG</sequence>
<dbReference type="SMART" id="SM00926">
    <property type="entry name" value="Molybdop_Fe4S4"/>
    <property type="match status" value="1"/>
</dbReference>
<dbReference type="PROSITE" id="PS51379">
    <property type="entry name" value="4FE4S_FER_2"/>
    <property type="match status" value="2"/>
</dbReference>
<dbReference type="PROSITE" id="PS51085">
    <property type="entry name" value="2FE2S_FER_2"/>
    <property type="match status" value="1"/>
</dbReference>
<dbReference type="CDD" id="cd00207">
    <property type="entry name" value="fer2"/>
    <property type="match status" value="1"/>
</dbReference>